<proteinExistence type="predicted"/>
<dbReference type="Proteomes" id="UP000252139">
    <property type="component" value="Unassembled WGS sequence"/>
</dbReference>
<dbReference type="EMBL" id="PJQL01003254">
    <property type="protein sequence ID" value="RCH81845.1"/>
    <property type="molecule type" value="Genomic_DNA"/>
</dbReference>
<dbReference type="OrthoDB" id="2285917at2759"/>
<comment type="caution">
    <text evidence="1">The sequence shown here is derived from an EMBL/GenBank/DDBJ whole genome shotgun (WGS) entry which is preliminary data.</text>
</comment>
<keyword evidence="2" id="KW-1185">Reference proteome</keyword>
<reference evidence="1 2" key="1">
    <citation type="journal article" date="2018" name="G3 (Bethesda)">
        <title>Phylogenetic and Phylogenomic Definition of Rhizopus Species.</title>
        <authorList>
            <person name="Gryganskyi A.P."/>
            <person name="Golan J."/>
            <person name="Dolatabadi S."/>
            <person name="Mondo S."/>
            <person name="Robb S."/>
            <person name="Idnurm A."/>
            <person name="Muszewska A."/>
            <person name="Steczkiewicz K."/>
            <person name="Masonjones S."/>
            <person name="Liao H.L."/>
            <person name="Gajdeczka M.T."/>
            <person name="Anike F."/>
            <person name="Vuek A."/>
            <person name="Anishchenko I.M."/>
            <person name="Voigt K."/>
            <person name="de Hoog G.S."/>
            <person name="Smith M.E."/>
            <person name="Heitman J."/>
            <person name="Vilgalys R."/>
            <person name="Stajich J.E."/>
        </authorList>
    </citation>
    <scope>NUCLEOTIDE SEQUENCE [LARGE SCALE GENOMIC DNA]</scope>
    <source>
        <strain evidence="1 2">CBS 357.93</strain>
    </source>
</reference>
<evidence type="ECO:0000313" key="2">
    <source>
        <dbReference type="Proteomes" id="UP000252139"/>
    </source>
</evidence>
<accession>A0A367IVV1</accession>
<protein>
    <submittedName>
        <fullName evidence="1">Uncharacterized protein</fullName>
    </submittedName>
</protein>
<name>A0A367IVV1_RHIAZ</name>
<gene>
    <name evidence="1" type="ORF">CU097_003168</name>
</gene>
<organism evidence="1 2">
    <name type="scientific">Rhizopus azygosporus</name>
    <name type="common">Rhizopus microsporus var. azygosporus</name>
    <dbReference type="NCBI Taxonomy" id="86630"/>
    <lineage>
        <taxon>Eukaryota</taxon>
        <taxon>Fungi</taxon>
        <taxon>Fungi incertae sedis</taxon>
        <taxon>Mucoromycota</taxon>
        <taxon>Mucoromycotina</taxon>
        <taxon>Mucoromycetes</taxon>
        <taxon>Mucorales</taxon>
        <taxon>Mucorineae</taxon>
        <taxon>Rhizopodaceae</taxon>
        <taxon>Rhizopus</taxon>
    </lineage>
</organism>
<sequence length="286" mass="32233">MEIQQVVNEVLLQHVIRYCLNIYNRYGNKPLVVIFAVTGVQPKGAQGTFQPTNKLYIHSTSCTLWATECLLLAPHTSVSIVDKIESSLDSLLAISLFFTQRQACLATHSHNNNPNIQFLYATAKSTMMDITTYNNNLQETLSDICSTNTIFLERVQKEVQKLPVSTNKVNKHTVTAMEYNNRVKRQLSDSASSDDSSMVAPPRKKLVIKKDVNVEAELSFVANFRNPCEDRMDRKQSMKKEKSLDCSNRFAMVKVCALSILVIHIDAQMTFDLPSSLILSHTSLLQ</sequence>
<evidence type="ECO:0000313" key="1">
    <source>
        <dbReference type="EMBL" id="RCH81845.1"/>
    </source>
</evidence>
<dbReference type="AlphaFoldDB" id="A0A367IVV1"/>